<dbReference type="EMBL" id="FSRQ01000007">
    <property type="protein sequence ID" value="SIO40173.1"/>
    <property type="molecule type" value="Genomic_DNA"/>
</dbReference>
<evidence type="ECO:0008006" key="9">
    <source>
        <dbReference type="Google" id="ProtNLM"/>
    </source>
</evidence>
<keyword evidence="4 6" id="KW-1133">Transmembrane helix</keyword>
<comment type="similarity">
    <text evidence="2">Belongs to the UPF0057 (PMP3) family.</text>
</comment>
<dbReference type="RefSeq" id="WP_074232319.1">
    <property type="nucleotide sequence ID" value="NZ_FSRQ01000007.1"/>
</dbReference>
<keyword evidence="3 6" id="KW-0812">Transmembrane</keyword>
<accession>A0A1N6J7G5</accession>
<evidence type="ECO:0000313" key="8">
    <source>
        <dbReference type="Proteomes" id="UP000184782"/>
    </source>
</evidence>
<evidence type="ECO:0000256" key="1">
    <source>
        <dbReference type="ARBA" id="ARBA00004370"/>
    </source>
</evidence>
<protein>
    <recommendedName>
        <fullName evidence="9">Proteolipid membrane potential modulator</fullName>
    </recommendedName>
</protein>
<dbReference type="GO" id="GO:0016020">
    <property type="term" value="C:membrane"/>
    <property type="evidence" value="ECO:0007669"/>
    <property type="project" value="UniProtKB-SubCell"/>
</dbReference>
<proteinExistence type="inferred from homology"/>
<dbReference type="AlphaFoldDB" id="A0A1N6J7G5"/>
<dbReference type="STRING" id="59733.SAMN05421769_4172"/>
<evidence type="ECO:0000313" key="7">
    <source>
        <dbReference type="EMBL" id="SIO40173.1"/>
    </source>
</evidence>
<keyword evidence="8" id="KW-1185">Reference proteome</keyword>
<gene>
    <name evidence="7" type="ORF">SAMN05421769_4172</name>
</gene>
<reference evidence="8" key="1">
    <citation type="submission" date="2016-12" db="EMBL/GenBank/DDBJ databases">
        <authorList>
            <person name="Varghese N."/>
            <person name="Submissions S."/>
        </authorList>
    </citation>
    <scope>NUCLEOTIDE SEQUENCE [LARGE SCALE GENOMIC DNA]</scope>
    <source>
        <strain evidence="8">DSM 16779</strain>
    </source>
</reference>
<dbReference type="Pfam" id="PF01679">
    <property type="entry name" value="Pmp3"/>
    <property type="match status" value="1"/>
</dbReference>
<evidence type="ECO:0000256" key="6">
    <source>
        <dbReference type="SAM" id="Phobius"/>
    </source>
</evidence>
<dbReference type="Proteomes" id="UP000184782">
    <property type="component" value="Unassembled WGS sequence"/>
</dbReference>
<evidence type="ECO:0000256" key="3">
    <source>
        <dbReference type="ARBA" id="ARBA00022692"/>
    </source>
</evidence>
<evidence type="ECO:0000256" key="5">
    <source>
        <dbReference type="ARBA" id="ARBA00023136"/>
    </source>
</evidence>
<evidence type="ECO:0000256" key="4">
    <source>
        <dbReference type="ARBA" id="ARBA00022989"/>
    </source>
</evidence>
<evidence type="ECO:0000256" key="2">
    <source>
        <dbReference type="ARBA" id="ARBA00009530"/>
    </source>
</evidence>
<keyword evidence="5 6" id="KW-0472">Membrane</keyword>
<comment type="subcellular location">
    <subcellularLocation>
        <location evidence="1">Membrane</location>
    </subcellularLocation>
</comment>
<sequence>MLLAILLPFLSFIVRGKIITGIICFILQITILGWIPAAIWAALSLQNSRAEKRNEKLIRAVRENKAQF</sequence>
<dbReference type="OrthoDB" id="9810121at2"/>
<name>A0A1N6J7G5_9FLAO</name>
<feature type="transmembrane region" description="Helical" evidence="6">
    <location>
        <begin position="26"/>
        <end position="45"/>
    </location>
</feature>
<organism evidence="7 8">
    <name type="scientific">Chryseobacterium scophthalmum</name>
    <dbReference type="NCBI Taxonomy" id="59733"/>
    <lineage>
        <taxon>Bacteria</taxon>
        <taxon>Pseudomonadati</taxon>
        <taxon>Bacteroidota</taxon>
        <taxon>Flavobacteriia</taxon>
        <taxon>Flavobacteriales</taxon>
        <taxon>Weeksellaceae</taxon>
        <taxon>Chryseobacterium group</taxon>
        <taxon>Chryseobacterium</taxon>
    </lineage>
</organism>
<dbReference type="InterPro" id="IPR000612">
    <property type="entry name" value="PMP3"/>
</dbReference>